<dbReference type="CDD" id="cd06581">
    <property type="entry name" value="TM_PBP1_LivM_like"/>
    <property type="match status" value="1"/>
</dbReference>
<feature type="transmembrane region" description="Helical" evidence="6">
    <location>
        <begin position="257"/>
        <end position="282"/>
    </location>
</feature>
<dbReference type="PANTHER" id="PTHR30482">
    <property type="entry name" value="HIGH-AFFINITY BRANCHED-CHAIN AMINO ACID TRANSPORT SYSTEM PERMEASE"/>
    <property type="match status" value="1"/>
</dbReference>
<dbReference type="Pfam" id="PF02653">
    <property type="entry name" value="BPD_transp_2"/>
    <property type="match status" value="1"/>
</dbReference>
<evidence type="ECO:0000256" key="4">
    <source>
        <dbReference type="ARBA" id="ARBA00022989"/>
    </source>
</evidence>
<keyword evidence="4 6" id="KW-1133">Transmembrane helix</keyword>
<dbReference type="EMBL" id="CP159342">
    <property type="protein sequence ID" value="XCH75361.1"/>
    <property type="molecule type" value="Genomic_DNA"/>
</dbReference>
<evidence type="ECO:0000256" key="6">
    <source>
        <dbReference type="SAM" id="Phobius"/>
    </source>
</evidence>
<feature type="transmembrane region" description="Helical" evidence="6">
    <location>
        <begin position="53"/>
        <end position="72"/>
    </location>
</feature>
<dbReference type="RefSeq" id="WP_350934776.1">
    <property type="nucleotide sequence ID" value="NZ_CP157762.1"/>
</dbReference>
<dbReference type="InterPro" id="IPR001851">
    <property type="entry name" value="ABC_transp_permease"/>
</dbReference>
<evidence type="ECO:0000256" key="5">
    <source>
        <dbReference type="ARBA" id="ARBA00023136"/>
    </source>
</evidence>
<evidence type="ECO:0000313" key="7">
    <source>
        <dbReference type="EMBL" id="XBP94660.1"/>
    </source>
</evidence>
<keyword evidence="5 6" id="KW-0472">Membrane</keyword>
<gene>
    <name evidence="8" type="ORF">ABUL08_04465</name>
    <name evidence="7" type="ORF">VK199_04440</name>
</gene>
<proteinExistence type="predicted"/>
<reference evidence="7" key="1">
    <citation type="submission" date="2024-01" db="EMBL/GenBank/DDBJ databases">
        <title>The genome sequence of Micromonospora mangrovi CCTCC AA 2012012.</title>
        <authorList>
            <person name="Gao J."/>
        </authorList>
    </citation>
    <scope>NUCLEOTIDE SEQUENCE</scope>
    <source>
        <strain evidence="7">CCTCC AA 2012012</strain>
    </source>
</reference>
<evidence type="ECO:0000256" key="3">
    <source>
        <dbReference type="ARBA" id="ARBA00022692"/>
    </source>
</evidence>
<dbReference type="PANTHER" id="PTHR30482:SF17">
    <property type="entry name" value="ABC TRANSPORTER ATP-BINDING PROTEIN"/>
    <property type="match status" value="1"/>
</dbReference>
<feature type="transmembrane region" description="Helical" evidence="6">
    <location>
        <begin position="223"/>
        <end position="245"/>
    </location>
</feature>
<feature type="transmembrane region" description="Helical" evidence="6">
    <location>
        <begin position="294"/>
        <end position="315"/>
    </location>
</feature>
<feature type="transmembrane region" description="Helical" evidence="6">
    <location>
        <begin position="102"/>
        <end position="121"/>
    </location>
</feature>
<dbReference type="GO" id="GO:0005886">
    <property type="term" value="C:plasma membrane"/>
    <property type="evidence" value="ECO:0007669"/>
    <property type="project" value="UniProtKB-SubCell"/>
</dbReference>
<protein>
    <submittedName>
        <fullName evidence="8">Branched-chain amino acid ABC transporter permease</fullName>
    </submittedName>
</protein>
<evidence type="ECO:0000256" key="2">
    <source>
        <dbReference type="ARBA" id="ARBA00022475"/>
    </source>
</evidence>
<dbReference type="AlphaFoldDB" id="A0AAU8HJI1"/>
<comment type="subcellular location">
    <subcellularLocation>
        <location evidence="1">Cell membrane</location>
        <topology evidence="1">Multi-pass membrane protein</topology>
    </subcellularLocation>
</comment>
<keyword evidence="3 6" id="KW-0812">Transmembrane</keyword>
<keyword evidence="2" id="KW-1003">Cell membrane</keyword>
<name>A0AAU8HJI1_9ACTN</name>
<reference evidence="8" key="2">
    <citation type="submission" date="2024-06" db="EMBL/GenBank/DDBJ databases">
        <title>Micromonospora mangrovi CCTCC AA 2012012 genome sequences.</title>
        <authorList>
            <person name="Gao J."/>
        </authorList>
    </citation>
    <scope>NUCLEOTIDE SEQUENCE</scope>
    <source>
        <strain evidence="8">CCTCC AA 2012012</strain>
    </source>
</reference>
<evidence type="ECO:0000313" key="8">
    <source>
        <dbReference type="EMBL" id="XCH75361.1"/>
    </source>
</evidence>
<dbReference type="InterPro" id="IPR043428">
    <property type="entry name" value="LivM-like"/>
</dbReference>
<evidence type="ECO:0000256" key="1">
    <source>
        <dbReference type="ARBA" id="ARBA00004651"/>
    </source>
</evidence>
<feature type="transmembrane region" description="Helical" evidence="6">
    <location>
        <begin position="171"/>
        <end position="191"/>
    </location>
</feature>
<organism evidence="8">
    <name type="scientific">Micromonospora sp. CCTCC AA 2012012</name>
    <dbReference type="NCBI Taxonomy" id="3111921"/>
    <lineage>
        <taxon>Bacteria</taxon>
        <taxon>Bacillati</taxon>
        <taxon>Actinomycetota</taxon>
        <taxon>Actinomycetes</taxon>
        <taxon>Micromonosporales</taxon>
        <taxon>Micromonosporaceae</taxon>
        <taxon>Micromonospora</taxon>
    </lineage>
</organism>
<dbReference type="EMBL" id="CP157762">
    <property type="protein sequence ID" value="XBP94660.1"/>
    <property type="molecule type" value="Genomic_DNA"/>
</dbReference>
<accession>A0AAU8HJI1</accession>
<sequence>MTTVASMPTPAPTVRRSSRSWRARGIFLTAVLLMAAAVPQVFGLTVVEQGTELLTLILLATMWNALAGYAGLVSVGQQCFIGVGAYATIWLTQQGLAPYAAIVLAPLAAGVLAVVLAPVVLRLRGGQFAVGTWVIAETAALLVMLDDDLGGGTGTSLRGLNAYPPPVRHAYTYWLALAAAVLLFGALFLLLRSRSGIALQAARDSEQAAAAAGVRTWSARVRVYVLAAVGCGAAGALTLANTLFVQPRSIFGAHWSAYLIFMVLVGGIGTLEGPVLGAVAFFAVESAFGDQGAWYLVGLGVMAIFFTLFVPRGLWGGLSRRDTLSLFPLRYHLTTTERG</sequence>
<dbReference type="GO" id="GO:0015658">
    <property type="term" value="F:branched-chain amino acid transmembrane transporter activity"/>
    <property type="evidence" value="ECO:0007669"/>
    <property type="project" value="InterPro"/>
</dbReference>